<evidence type="ECO:0000256" key="1">
    <source>
        <dbReference type="SAM" id="MobiDB-lite"/>
    </source>
</evidence>
<accession>A0A7S4G8M8</accession>
<feature type="region of interest" description="Disordered" evidence="1">
    <location>
        <begin position="1"/>
        <end position="38"/>
    </location>
</feature>
<sequence length="184" mass="21631">MAAEVKSSAPVSAAERKEEGSPFAETMPADSNFLATQTPKRLQAMERQLELERDVKAELQAQLTEEEQYRRRIEAERDREKAMRQAAESQASIWQETGKKMRRDLERLLTQEEQRRRDVEMDKAHNQRRAAEVDMTEVQLRREAEQKLSKSNFVKEEEWGASFQDTMFKIVRTLSPLFEYFPEC</sequence>
<feature type="compositionally biased region" description="Basic and acidic residues" evidence="1">
    <location>
        <begin position="114"/>
        <end position="132"/>
    </location>
</feature>
<feature type="region of interest" description="Disordered" evidence="1">
    <location>
        <begin position="114"/>
        <end position="137"/>
    </location>
</feature>
<evidence type="ECO:0000313" key="2">
    <source>
        <dbReference type="EMBL" id="CAE0828874.1"/>
    </source>
</evidence>
<dbReference type="EMBL" id="HBJA01116738">
    <property type="protein sequence ID" value="CAE0828874.1"/>
    <property type="molecule type" value="Transcribed_RNA"/>
</dbReference>
<gene>
    <name evidence="2" type="ORF">EGYM00163_LOCUS40152</name>
</gene>
<protein>
    <submittedName>
        <fullName evidence="2">Uncharacterized protein</fullName>
    </submittedName>
</protein>
<name>A0A7S4G8M8_9EUGL</name>
<reference evidence="2" key="1">
    <citation type="submission" date="2021-01" db="EMBL/GenBank/DDBJ databases">
        <authorList>
            <person name="Corre E."/>
            <person name="Pelletier E."/>
            <person name="Niang G."/>
            <person name="Scheremetjew M."/>
            <person name="Finn R."/>
            <person name="Kale V."/>
            <person name="Holt S."/>
            <person name="Cochrane G."/>
            <person name="Meng A."/>
            <person name="Brown T."/>
            <person name="Cohen L."/>
        </authorList>
    </citation>
    <scope>NUCLEOTIDE SEQUENCE</scope>
    <source>
        <strain evidence="2">CCMP1594</strain>
    </source>
</reference>
<dbReference type="AlphaFoldDB" id="A0A7S4G8M8"/>
<proteinExistence type="predicted"/>
<organism evidence="2">
    <name type="scientific">Eutreptiella gymnastica</name>
    <dbReference type="NCBI Taxonomy" id="73025"/>
    <lineage>
        <taxon>Eukaryota</taxon>
        <taxon>Discoba</taxon>
        <taxon>Euglenozoa</taxon>
        <taxon>Euglenida</taxon>
        <taxon>Spirocuta</taxon>
        <taxon>Euglenophyceae</taxon>
        <taxon>Eutreptiales</taxon>
        <taxon>Eutreptiaceae</taxon>
        <taxon>Eutreptiella</taxon>
    </lineage>
</organism>